<dbReference type="Pfam" id="PF00168">
    <property type="entry name" value="C2"/>
    <property type="match status" value="1"/>
</dbReference>
<dbReference type="CDD" id="cd04051">
    <property type="entry name" value="C2_SRC2_like"/>
    <property type="match status" value="1"/>
</dbReference>
<dbReference type="PANTHER" id="PTHR32246:SF66">
    <property type="entry name" value="C2 DOMAIN-CONTAINING PROTEIN"/>
    <property type="match status" value="1"/>
</dbReference>
<feature type="domain" description="C2" evidence="2">
    <location>
        <begin position="1"/>
        <end position="129"/>
    </location>
</feature>
<feature type="compositionally biased region" description="Low complexity" evidence="1">
    <location>
        <begin position="366"/>
        <end position="379"/>
    </location>
</feature>
<dbReference type="InterPro" id="IPR044750">
    <property type="entry name" value="C2_SRC2/BAP"/>
</dbReference>
<comment type="caution">
    <text evidence="3">The sequence shown here is derived from an EMBL/GenBank/DDBJ whole genome shotgun (WGS) entry which is preliminary data.</text>
</comment>
<dbReference type="Gene3D" id="2.60.40.150">
    <property type="entry name" value="C2 domain"/>
    <property type="match status" value="1"/>
</dbReference>
<feature type="region of interest" description="Disordered" evidence="1">
    <location>
        <begin position="268"/>
        <end position="292"/>
    </location>
</feature>
<dbReference type="PROSITE" id="PS50004">
    <property type="entry name" value="C2"/>
    <property type="match status" value="1"/>
</dbReference>
<evidence type="ECO:0000313" key="3">
    <source>
        <dbReference type="EMBL" id="GMN32270.1"/>
    </source>
</evidence>
<dbReference type="Proteomes" id="UP001187192">
    <property type="component" value="Unassembled WGS sequence"/>
</dbReference>
<sequence>MHNHHQPLTMEITVVSAEGLKTLSSSALFSHRLRPFITISTVPPIRHFNGDKGCHVYRTRVDDQGGTNPTWGDKFRLPIYDGAAFFTNANSGIHVHLYTKRLVLGRAQLGWCHIPAHDIGLPPAGTARHLSYRLRARDGSRTRGVINLSVRFEGSGPVAGHGLSHSVSPTLGACQTVIGIPVRPYSGVGRLSSTCRQPLGVSCMRSGPMGRARPFNESHWQKGKKGLSIQNQVVKGVVISLVPPNRVPHSLLYLLAVSVVVAIDDEVPSTPSTTKSRRRTAAIDETPPSRSHTTVVAVHEARNRRRVNETRNRRHLSSCLLAANGRSLVFGLHRVKPSLTRSTQSFLLATAITVAKNSREHRDQQSSPGHGRHPSSSLSRSLLRATHYLVCF</sequence>
<dbReference type="InterPro" id="IPR000008">
    <property type="entry name" value="C2_dom"/>
</dbReference>
<dbReference type="SMART" id="SM00239">
    <property type="entry name" value="C2"/>
    <property type="match status" value="1"/>
</dbReference>
<dbReference type="SUPFAM" id="SSF49562">
    <property type="entry name" value="C2 domain (Calcium/lipid-binding domain, CaLB)"/>
    <property type="match status" value="1"/>
</dbReference>
<dbReference type="GO" id="GO:0006952">
    <property type="term" value="P:defense response"/>
    <property type="evidence" value="ECO:0007669"/>
    <property type="project" value="InterPro"/>
</dbReference>
<dbReference type="AlphaFoldDB" id="A0AA87ZGJ0"/>
<keyword evidence="4" id="KW-1185">Reference proteome</keyword>
<protein>
    <recommendedName>
        <fullName evidence="2">C2 domain-containing protein</fullName>
    </recommendedName>
</protein>
<evidence type="ECO:0000259" key="2">
    <source>
        <dbReference type="PROSITE" id="PS50004"/>
    </source>
</evidence>
<proteinExistence type="predicted"/>
<gene>
    <name evidence="3" type="ORF">TIFTF001_003589</name>
</gene>
<accession>A0AA87ZGJ0</accession>
<dbReference type="PANTHER" id="PTHR32246">
    <property type="entry name" value="INGRESSION PROTEIN FIC1"/>
    <property type="match status" value="1"/>
</dbReference>
<dbReference type="EMBL" id="BTGU01000003">
    <property type="protein sequence ID" value="GMN32270.1"/>
    <property type="molecule type" value="Genomic_DNA"/>
</dbReference>
<evidence type="ECO:0000313" key="4">
    <source>
        <dbReference type="Proteomes" id="UP001187192"/>
    </source>
</evidence>
<feature type="region of interest" description="Disordered" evidence="1">
    <location>
        <begin position="357"/>
        <end position="379"/>
    </location>
</feature>
<reference evidence="3" key="1">
    <citation type="submission" date="2023-07" db="EMBL/GenBank/DDBJ databases">
        <title>draft genome sequence of fig (Ficus carica).</title>
        <authorList>
            <person name="Takahashi T."/>
            <person name="Nishimura K."/>
        </authorList>
    </citation>
    <scope>NUCLEOTIDE SEQUENCE</scope>
</reference>
<organism evidence="3 4">
    <name type="scientific">Ficus carica</name>
    <name type="common">Common fig</name>
    <dbReference type="NCBI Taxonomy" id="3494"/>
    <lineage>
        <taxon>Eukaryota</taxon>
        <taxon>Viridiplantae</taxon>
        <taxon>Streptophyta</taxon>
        <taxon>Embryophyta</taxon>
        <taxon>Tracheophyta</taxon>
        <taxon>Spermatophyta</taxon>
        <taxon>Magnoliopsida</taxon>
        <taxon>eudicotyledons</taxon>
        <taxon>Gunneridae</taxon>
        <taxon>Pentapetalae</taxon>
        <taxon>rosids</taxon>
        <taxon>fabids</taxon>
        <taxon>Rosales</taxon>
        <taxon>Moraceae</taxon>
        <taxon>Ficeae</taxon>
        <taxon>Ficus</taxon>
    </lineage>
</organism>
<name>A0AA87ZGJ0_FICCA</name>
<dbReference type="InterPro" id="IPR035892">
    <property type="entry name" value="C2_domain_sf"/>
</dbReference>
<evidence type="ECO:0000256" key="1">
    <source>
        <dbReference type="SAM" id="MobiDB-lite"/>
    </source>
</evidence>